<organism evidence="5 6">
    <name type="scientific">[Mycobacterium] vasticus</name>
    <dbReference type="NCBI Taxonomy" id="2875777"/>
    <lineage>
        <taxon>Bacteria</taxon>
        <taxon>Bacillati</taxon>
        <taxon>Actinomycetota</taxon>
        <taxon>Actinomycetes</taxon>
        <taxon>Mycobacteriales</taxon>
        <taxon>Mycobacteriaceae</taxon>
        <taxon>Mycolicibacter</taxon>
    </lineage>
</organism>
<sequence length="165" mass="16554">MSVKSLATRVATVAAIGAAASAVSCLATVAPAATAAPVTVFFAPLPMDPAIADVPAPEQLTGVLNTLADPNVPAVGKSYLIEGGLGGAEAAIMDHKMRKGVQKGKFPLAINVANIAPAGPGVATADVTASGPTMEPRTVNLSFVDQDGWKLSRNSLMTLSQMTSG</sequence>
<feature type="chain" id="PRO_5047337967" description="Low molecular weight antigen MTB12-like C-terminal domain-containing protein" evidence="3">
    <location>
        <begin position="36"/>
        <end position="165"/>
    </location>
</feature>
<dbReference type="EMBL" id="JAYJJQ010000014">
    <property type="protein sequence ID" value="MEB3070489.1"/>
    <property type="molecule type" value="Genomic_DNA"/>
</dbReference>
<keyword evidence="1 3" id="KW-0732">Signal</keyword>
<evidence type="ECO:0000313" key="5">
    <source>
        <dbReference type="EMBL" id="MEB3070489.1"/>
    </source>
</evidence>
<keyword evidence="6" id="KW-1185">Reference proteome</keyword>
<evidence type="ECO:0000259" key="4">
    <source>
        <dbReference type="Pfam" id="PF26580"/>
    </source>
</evidence>
<dbReference type="Pfam" id="PF26580">
    <property type="entry name" value="Mtb12_C"/>
    <property type="match status" value="1"/>
</dbReference>
<evidence type="ECO:0000256" key="2">
    <source>
        <dbReference type="ARBA" id="ARBA00093774"/>
    </source>
</evidence>
<gene>
    <name evidence="5" type="ORF">K5L39_14960</name>
</gene>
<name>A0ABU5Z2N7_9MYCO</name>
<dbReference type="RefSeq" id="WP_225399489.1">
    <property type="nucleotide sequence ID" value="NZ_JAYJJQ010000014.1"/>
</dbReference>
<feature type="signal peptide" evidence="3">
    <location>
        <begin position="1"/>
        <end position="35"/>
    </location>
</feature>
<reference evidence="5 6" key="1">
    <citation type="submission" date="2023-12" db="EMBL/GenBank/DDBJ databases">
        <title>Description of new species of Mycobacterium terrae complex isolated from sewage at the Sao Paulo Zoological Park Foundation in Brazil.</title>
        <authorList>
            <person name="Romagnoli C.L."/>
            <person name="Conceicao E.C."/>
            <person name="Machado E."/>
            <person name="Barreto L.B.P.F."/>
            <person name="Sharma A."/>
            <person name="Silva N.M."/>
            <person name="Marques L.E."/>
            <person name="Juliana M.A."/>
            <person name="Lourenco M.C.S."/>
            <person name="Digiampietri L.A."/>
            <person name="Suffys P.N."/>
            <person name="Viana-Niero C."/>
        </authorList>
    </citation>
    <scope>NUCLEOTIDE SEQUENCE [LARGE SCALE GENOMIC DNA]</scope>
    <source>
        <strain evidence="5 6">MYC017</strain>
    </source>
</reference>
<protein>
    <recommendedName>
        <fullName evidence="4">Low molecular weight antigen MTB12-like C-terminal domain-containing protein</fullName>
    </recommendedName>
</protein>
<comment type="caution">
    <text evidence="5">The sequence shown here is derived from an EMBL/GenBank/DDBJ whole genome shotgun (WGS) entry which is preliminary data.</text>
</comment>
<dbReference type="InterPro" id="IPR058644">
    <property type="entry name" value="Mtb12-like_C"/>
</dbReference>
<accession>A0ABU5Z2N7</accession>
<evidence type="ECO:0000256" key="1">
    <source>
        <dbReference type="ARBA" id="ARBA00022729"/>
    </source>
</evidence>
<dbReference type="Proteomes" id="UP001299283">
    <property type="component" value="Unassembled WGS sequence"/>
</dbReference>
<feature type="domain" description="Low molecular weight antigen MTB12-like C-terminal" evidence="4">
    <location>
        <begin position="53"/>
        <end position="163"/>
    </location>
</feature>
<evidence type="ECO:0000256" key="3">
    <source>
        <dbReference type="SAM" id="SignalP"/>
    </source>
</evidence>
<dbReference type="PROSITE" id="PS51257">
    <property type="entry name" value="PROKAR_LIPOPROTEIN"/>
    <property type="match status" value="1"/>
</dbReference>
<comment type="similarity">
    <text evidence="2">Belongs to the MTB12 family.</text>
</comment>
<proteinExistence type="inferred from homology"/>
<evidence type="ECO:0000313" key="6">
    <source>
        <dbReference type="Proteomes" id="UP001299283"/>
    </source>
</evidence>